<feature type="active site" description="Proton donor" evidence="3">
    <location>
        <position position="344"/>
    </location>
</feature>
<organism evidence="7 8">
    <name type="scientific">Bacillus infantis</name>
    <dbReference type="NCBI Taxonomy" id="324767"/>
    <lineage>
        <taxon>Bacteria</taxon>
        <taxon>Bacillati</taxon>
        <taxon>Bacillota</taxon>
        <taxon>Bacilli</taxon>
        <taxon>Bacillales</taxon>
        <taxon>Bacillaceae</taxon>
        <taxon>Bacillus</taxon>
    </lineage>
</organism>
<dbReference type="SUPFAM" id="SSF51419">
    <property type="entry name" value="PLP-binding barrel"/>
    <property type="match status" value="1"/>
</dbReference>
<evidence type="ECO:0000259" key="5">
    <source>
        <dbReference type="Pfam" id="PF00278"/>
    </source>
</evidence>
<dbReference type="GO" id="GO:0008836">
    <property type="term" value="F:diaminopimelate decarboxylase activity"/>
    <property type="evidence" value="ECO:0007669"/>
    <property type="project" value="TreeGrafter"/>
</dbReference>
<comment type="similarity">
    <text evidence="4">Belongs to the Orn/Lys/Arg decarboxylase class-II family.</text>
</comment>
<comment type="cofactor">
    <cofactor evidence="1 3">
        <name>pyridoxal 5'-phosphate</name>
        <dbReference type="ChEBI" id="CHEBI:597326"/>
    </cofactor>
</comment>
<feature type="domain" description="Orn/DAP/Arg decarboxylase 2 N-terminal" evidence="6">
    <location>
        <begin position="27"/>
        <end position="277"/>
    </location>
</feature>
<reference evidence="7 8" key="1">
    <citation type="submission" date="2019-08" db="EMBL/GenBank/DDBJ databases">
        <title>Bacillus genomes from the desert of Cuatro Cienegas, Coahuila.</title>
        <authorList>
            <person name="Olmedo-Alvarez G."/>
        </authorList>
    </citation>
    <scope>NUCLEOTIDE SEQUENCE [LARGE SCALE GENOMIC DNA]</scope>
    <source>
        <strain evidence="7 8">CH37_1T</strain>
    </source>
</reference>
<dbReference type="GO" id="GO:0006596">
    <property type="term" value="P:polyamine biosynthetic process"/>
    <property type="evidence" value="ECO:0007669"/>
    <property type="project" value="InterPro"/>
</dbReference>
<dbReference type="InterPro" id="IPR009006">
    <property type="entry name" value="Ala_racemase/Decarboxylase_C"/>
</dbReference>
<evidence type="ECO:0000313" key="7">
    <source>
        <dbReference type="EMBL" id="TYS60582.1"/>
    </source>
</evidence>
<dbReference type="InterPro" id="IPR022644">
    <property type="entry name" value="De-COase2_N"/>
</dbReference>
<dbReference type="Pfam" id="PF02784">
    <property type="entry name" value="Orn_Arg_deC_N"/>
    <property type="match status" value="1"/>
</dbReference>
<evidence type="ECO:0000313" key="8">
    <source>
        <dbReference type="Proteomes" id="UP000323732"/>
    </source>
</evidence>
<feature type="domain" description="Orn/DAP/Arg decarboxylase 2 C-terminal" evidence="5">
    <location>
        <begin position="22"/>
        <end position="371"/>
    </location>
</feature>
<dbReference type="InterPro" id="IPR029066">
    <property type="entry name" value="PLP-binding_barrel"/>
</dbReference>
<evidence type="ECO:0000256" key="3">
    <source>
        <dbReference type="PIRSR" id="PIRSR600183-50"/>
    </source>
</evidence>
<dbReference type="GO" id="GO:0009089">
    <property type="term" value="P:lysine biosynthetic process via diaminopimelate"/>
    <property type="evidence" value="ECO:0007669"/>
    <property type="project" value="TreeGrafter"/>
</dbReference>
<evidence type="ECO:0000259" key="6">
    <source>
        <dbReference type="Pfam" id="PF02784"/>
    </source>
</evidence>
<dbReference type="Proteomes" id="UP000323732">
    <property type="component" value="Unassembled WGS sequence"/>
</dbReference>
<dbReference type="Gene3D" id="3.20.20.10">
    <property type="entry name" value="Alanine racemase"/>
    <property type="match status" value="1"/>
</dbReference>
<dbReference type="Pfam" id="PF00278">
    <property type="entry name" value="Orn_DAP_Arg_deC"/>
    <property type="match status" value="1"/>
</dbReference>
<dbReference type="InterPro" id="IPR000183">
    <property type="entry name" value="Orn/DAP/Arg_de-COase"/>
</dbReference>
<comment type="caution">
    <text evidence="7">The sequence shown here is derived from an EMBL/GenBank/DDBJ whole genome shotgun (WGS) entry which is preliminary data.</text>
</comment>
<evidence type="ECO:0000256" key="2">
    <source>
        <dbReference type="ARBA" id="ARBA00022898"/>
    </source>
</evidence>
<accession>A0A5D4SF24</accession>
<dbReference type="PANTHER" id="PTHR43727:SF2">
    <property type="entry name" value="GROUP IV DECARBOXYLASE"/>
    <property type="match status" value="1"/>
</dbReference>
<name>A0A5D4SF24_9BACI</name>
<dbReference type="PRINTS" id="PR01182">
    <property type="entry name" value="ORNDCRBXLASE"/>
</dbReference>
<dbReference type="InterPro" id="IPR022643">
    <property type="entry name" value="De-COase2_C"/>
</dbReference>
<keyword evidence="2 3" id="KW-0663">Pyridoxal phosphate</keyword>
<dbReference type="Gene3D" id="2.40.37.10">
    <property type="entry name" value="Lyase, Ornithine Decarboxylase, Chain A, domain 1"/>
    <property type="match status" value="1"/>
</dbReference>
<evidence type="ECO:0000256" key="1">
    <source>
        <dbReference type="ARBA" id="ARBA00001933"/>
    </source>
</evidence>
<feature type="modified residue" description="N6-(pyridoxal phosphate)lysine" evidence="3">
    <location>
        <position position="51"/>
    </location>
</feature>
<evidence type="ECO:0000256" key="4">
    <source>
        <dbReference type="RuleBase" id="RU003737"/>
    </source>
</evidence>
<protein>
    <submittedName>
        <fullName evidence="7">Diaminopimelate decarboxylase</fullName>
    </submittedName>
</protein>
<proteinExistence type="inferred from homology"/>
<dbReference type="PANTHER" id="PTHR43727">
    <property type="entry name" value="DIAMINOPIMELATE DECARBOXYLASE"/>
    <property type="match status" value="1"/>
</dbReference>
<sequence length="415" mass="46122">MHNSRNSSVLNQVASKYGTPLYVYSEQKINEKIRLLKDHMHPAISWFYSLKANPNPSIVKVISNAGFNLELCSPYELQVAQMVGLSSDRMLYLGPGKSVREIEQAIKNKIKYFIVESLQEMLLVNKIAAKKRVVVSIGIRINPKTFVKGARLQMGGKPRQFGIDEEQLDKAMSLANELPNIVLDGIHSYHGTRILQADIIANNISYTLSLADRLIKDYDLTLSYVDVGGGLGVAYFEGEKDLDIALLGAQSHDIIEKFIEKHPKTQVLMETGRYLTADSGSYLTEVLYTKQSQGIDFAVLNGGTHHFGASGTQGNLFMKAFPIKLVSNHLRKSSKEYHLTGPLCTPNDLIGKKVTLPSLKPGDIIEIQKAGAYGLTASPILFLSHPLPREILIRENLDVVVIRNKAEYTFPIIKV</sequence>
<dbReference type="PRINTS" id="PR01179">
    <property type="entry name" value="ODADCRBXLASE"/>
</dbReference>
<gene>
    <name evidence="7" type="ORF">FZD47_20455</name>
</gene>
<dbReference type="SUPFAM" id="SSF50621">
    <property type="entry name" value="Alanine racemase C-terminal domain-like"/>
    <property type="match status" value="1"/>
</dbReference>
<dbReference type="AlphaFoldDB" id="A0A5D4SF24"/>
<dbReference type="InterPro" id="IPR002433">
    <property type="entry name" value="Orn_de-COase"/>
</dbReference>
<dbReference type="EMBL" id="VTES01000006">
    <property type="protein sequence ID" value="TYS60582.1"/>
    <property type="molecule type" value="Genomic_DNA"/>
</dbReference>